<name>A0A834T0P6_9FABA</name>
<comment type="caution">
    <text evidence="1">The sequence shown here is derived from an EMBL/GenBank/DDBJ whole genome shotgun (WGS) entry which is preliminary data.</text>
</comment>
<gene>
    <name evidence="1" type="ORF">G2W53_034077</name>
</gene>
<organism evidence="1 2">
    <name type="scientific">Senna tora</name>
    <dbReference type="NCBI Taxonomy" id="362788"/>
    <lineage>
        <taxon>Eukaryota</taxon>
        <taxon>Viridiplantae</taxon>
        <taxon>Streptophyta</taxon>
        <taxon>Embryophyta</taxon>
        <taxon>Tracheophyta</taxon>
        <taxon>Spermatophyta</taxon>
        <taxon>Magnoliopsida</taxon>
        <taxon>eudicotyledons</taxon>
        <taxon>Gunneridae</taxon>
        <taxon>Pentapetalae</taxon>
        <taxon>rosids</taxon>
        <taxon>fabids</taxon>
        <taxon>Fabales</taxon>
        <taxon>Fabaceae</taxon>
        <taxon>Caesalpinioideae</taxon>
        <taxon>Cassia clade</taxon>
        <taxon>Senna</taxon>
    </lineage>
</organism>
<sequence length="38" mass="4091">MATKLSSIAVTIPIEHPTITGLLNNPKPPLMLPLKIIN</sequence>
<dbReference type="EMBL" id="JAAIUW010000010">
    <property type="protein sequence ID" value="KAF7813101.1"/>
    <property type="molecule type" value="Genomic_DNA"/>
</dbReference>
<evidence type="ECO:0000313" key="1">
    <source>
        <dbReference type="EMBL" id="KAF7813101.1"/>
    </source>
</evidence>
<dbReference type="Proteomes" id="UP000634136">
    <property type="component" value="Unassembled WGS sequence"/>
</dbReference>
<protein>
    <submittedName>
        <fullName evidence="1">Uncharacterized protein</fullName>
    </submittedName>
</protein>
<evidence type="ECO:0000313" key="2">
    <source>
        <dbReference type="Proteomes" id="UP000634136"/>
    </source>
</evidence>
<accession>A0A834T0P6</accession>
<keyword evidence="2" id="KW-1185">Reference proteome</keyword>
<proteinExistence type="predicted"/>
<dbReference type="AlphaFoldDB" id="A0A834T0P6"/>
<reference evidence="1" key="1">
    <citation type="submission" date="2020-09" db="EMBL/GenBank/DDBJ databases">
        <title>Genome-Enabled Discovery of Anthraquinone Biosynthesis in Senna tora.</title>
        <authorList>
            <person name="Kang S.-H."/>
            <person name="Pandey R.P."/>
            <person name="Lee C.-M."/>
            <person name="Sim J.-S."/>
            <person name="Jeong J.-T."/>
            <person name="Choi B.-S."/>
            <person name="Jung M."/>
            <person name="Ginzburg D."/>
            <person name="Zhao K."/>
            <person name="Won S.Y."/>
            <person name="Oh T.-J."/>
            <person name="Yu Y."/>
            <person name="Kim N.-H."/>
            <person name="Lee O.R."/>
            <person name="Lee T.-H."/>
            <person name="Bashyal P."/>
            <person name="Kim T.-S."/>
            <person name="Lee W.-H."/>
            <person name="Kawkins C."/>
            <person name="Kim C.-K."/>
            <person name="Kim J.S."/>
            <person name="Ahn B.O."/>
            <person name="Rhee S.Y."/>
            <person name="Sohng J.K."/>
        </authorList>
    </citation>
    <scope>NUCLEOTIDE SEQUENCE</scope>
    <source>
        <tissue evidence="1">Leaf</tissue>
    </source>
</reference>